<reference evidence="1" key="1">
    <citation type="journal article" date="2020" name="Stud. Mycol.">
        <title>101 Dothideomycetes genomes: a test case for predicting lifestyles and emergence of pathogens.</title>
        <authorList>
            <person name="Haridas S."/>
            <person name="Albert R."/>
            <person name="Binder M."/>
            <person name="Bloem J."/>
            <person name="Labutti K."/>
            <person name="Salamov A."/>
            <person name="Andreopoulos B."/>
            <person name="Baker S."/>
            <person name="Barry K."/>
            <person name="Bills G."/>
            <person name="Bluhm B."/>
            <person name="Cannon C."/>
            <person name="Castanera R."/>
            <person name="Culley D."/>
            <person name="Daum C."/>
            <person name="Ezra D."/>
            <person name="Gonzalez J."/>
            <person name="Henrissat B."/>
            <person name="Kuo A."/>
            <person name="Liang C."/>
            <person name="Lipzen A."/>
            <person name="Lutzoni F."/>
            <person name="Magnuson J."/>
            <person name="Mondo S."/>
            <person name="Nolan M."/>
            <person name="Ohm R."/>
            <person name="Pangilinan J."/>
            <person name="Park H.-J."/>
            <person name="Ramirez L."/>
            <person name="Alfaro M."/>
            <person name="Sun H."/>
            <person name="Tritt A."/>
            <person name="Yoshinaga Y."/>
            <person name="Zwiers L.-H."/>
            <person name="Turgeon B."/>
            <person name="Goodwin S."/>
            <person name="Spatafora J."/>
            <person name="Crous P."/>
            <person name="Grigoriev I."/>
        </authorList>
    </citation>
    <scope>NUCLEOTIDE SEQUENCE</scope>
    <source>
        <strain evidence="1">CBS 115976</strain>
    </source>
</reference>
<sequence length="71" mass="7663">MAKVGSITYDQFKSFVPPAAADELAASMQTFESPGYFVGEPQDAVDKAIELVAKVWPSCADYVEGVCNEEL</sequence>
<protein>
    <submittedName>
        <fullName evidence="1">Uncharacterized protein</fullName>
    </submittedName>
</protein>
<dbReference type="AlphaFoldDB" id="A0A6A6U314"/>
<name>A0A6A6U314_9PEZI</name>
<evidence type="ECO:0000313" key="1">
    <source>
        <dbReference type="EMBL" id="KAF2666512.1"/>
    </source>
</evidence>
<accession>A0A6A6U314</accession>
<dbReference type="Proteomes" id="UP000799302">
    <property type="component" value="Unassembled WGS sequence"/>
</dbReference>
<dbReference type="EMBL" id="MU004238">
    <property type="protein sequence ID" value="KAF2666512.1"/>
    <property type="molecule type" value="Genomic_DNA"/>
</dbReference>
<gene>
    <name evidence="1" type="ORF">BT63DRAFT_426970</name>
</gene>
<proteinExistence type="predicted"/>
<organism evidence="1 2">
    <name type="scientific">Microthyrium microscopicum</name>
    <dbReference type="NCBI Taxonomy" id="703497"/>
    <lineage>
        <taxon>Eukaryota</taxon>
        <taxon>Fungi</taxon>
        <taxon>Dikarya</taxon>
        <taxon>Ascomycota</taxon>
        <taxon>Pezizomycotina</taxon>
        <taxon>Dothideomycetes</taxon>
        <taxon>Dothideomycetes incertae sedis</taxon>
        <taxon>Microthyriales</taxon>
        <taxon>Microthyriaceae</taxon>
        <taxon>Microthyrium</taxon>
    </lineage>
</organism>
<evidence type="ECO:0000313" key="2">
    <source>
        <dbReference type="Proteomes" id="UP000799302"/>
    </source>
</evidence>
<keyword evidence="2" id="KW-1185">Reference proteome</keyword>